<name>A0ABV3TD39_9GAMM</name>
<dbReference type="Pfam" id="PF02230">
    <property type="entry name" value="Abhydrolase_2"/>
    <property type="match status" value="1"/>
</dbReference>
<evidence type="ECO:0000313" key="5">
    <source>
        <dbReference type="Proteomes" id="UP001556709"/>
    </source>
</evidence>
<dbReference type="InterPro" id="IPR029058">
    <property type="entry name" value="AB_hydrolase_fold"/>
</dbReference>
<comment type="caution">
    <text evidence="4">The sequence shown here is derived from an EMBL/GenBank/DDBJ whole genome shotgun (WGS) entry which is preliminary data.</text>
</comment>
<reference evidence="4 5" key="1">
    <citation type="submission" date="2024-02" db="EMBL/GenBank/DDBJ databases">
        <title>New especies of Spiribacter isolated from saline water.</title>
        <authorList>
            <person name="Leon M.J."/>
            <person name="De La Haba R."/>
            <person name="Sanchez-Porro C."/>
            <person name="Ventosa A."/>
        </authorList>
    </citation>
    <scope>NUCLEOTIDE SEQUENCE [LARGE SCALE GENOMIC DNA]</scope>
    <source>
        <strain evidence="5">ag22IC6-390</strain>
    </source>
</reference>
<organism evidence="4 5">
    <name type="scientific">Spiribacter pallidus</name>
    <dbReference type="NCBI Taxonomy" id="1987936"/>
    <lineage>
        <taxon>Bacteria</taxon>
        <taxon>Pseudomonadati</taxon>
        <taxon>Pseudomonadota</taxon>
        <taxon>Gammaproteobacteria</taxon>
        <taxon>Chromatiales</taxon>
        <taxon>Ectothiorhodospiraceae</taxon>
        <taxon>Spiribacter</taxon>
    </lineage>
</organism>
<accession>A0ABV3TD39</accession>
<dbReference type="Proteomes" id="UP001556709">
    <property type="component" value="Unassembled WGS sequence"/>
</dbReference>
<dbReference type="PANTHER" id="PTHR10655:SF17">
    <property type="entry name" value="LYSOPHOSPHOLIPASE-LIKE PROTEIN 1"/>
    <property type="match status" value="1"/>
</dbReference>
<dbReference type="RefSeq" id="WP_367959139.1">
    <property type="nucleotide sequence ID" value="NZ_JBAKFK010000003.1"/>
</dbReference>
<dbReference type="Gene3D" id="3.40.50.1820">
    <property type="entry name" value="alpha/beta hydrolase"/>
    <property type="match status" value="1"/>
</dbReference>
<evidence type="ECO:0000256" key="2">
    <source>
        <dbReference type="ARBA" id="ARBA00022801"/>
    </source>
</evidence>
<keyword evidence="5" id="KW-1185">Reference proteome</keyword>
<evidence type="ECO:0000313" key="4">
    <source>
        <dbReference type="EMBL" id="MEX0469534.1"/>
    </source>
</evidence>
<evidence type="ECO:0000259" key="3">
    <source>
        <dbReference type="Pfam" id="PF02230"/>
    </source>
</evidence>
<dbReference type="SUPFAM" id="SSF53474">
    <property type="entry name" value="alpha/beta-Hydrolases"/>
    <property type="match status" value="1"/>
</dbReference>
<evidence type="ECO:0000256" key="1">
    <source>
        <dbReference type="ARBA" id="ARBA00006499"/>
    </source>
</evidence>
<dbReference type="PANTHER" id="PTHR10655">
    <property type="entry name" value="LYSOPHOSPHOLIPASE-RELATED"/>
    <property type="match status" value="1"/>
</dbReference>
<gene>
    <name evidence="4" type="ORF">V6X73_07330</name>
</gene>
<proteinExistence type="inferred from homology"/>
<protein>
    <submittedName>
        <fullName evidence="4">Alpha/beta hydrolase fold domain-containing protein</fullName>
    </submittedName>
</protein>
<feature type="domain" description="Phospholipase/carboxylesterase/thioesterase" evidence="3">
    <location>
        <begin position="8"/>
        <end position="219"/>
    </location>
</feature>
<sequence length="223" mass="23596">MIVETLETVEIGPASAQASVIWLHGLGASGHDFEPIVPELGLPAEAAVRFVFPHAPTQPVTLNGGMPMPAWYDIYGLGPGTPADEQGLDRAAGWIEALIARERERGVPAQRLVLAGFSQGGALALHAGLRYADGLAGIMGLSTYLPLQDHLSQARAAANRGTPVFLAHGDQDPVLDISLGEAARDALVGLGHQVQWQTYPMAHQVCAEEIGDISAWLYQVLAL</sequence>
<dbReference type="InterPro" id="IPR003140">
    <property type="entry name" value="PLipase/COase/thioEstase"/>
</dbReference>
<dbReference type="InterPro" id="IPR050565">
    <property type="entry name" value="LYPA1-2/EST-like"/>
</dbReference>
<dbReference type="EMBL" id="JBAKFM010000003">
    <property type="protein sequence ID" value="MEX0469534.1"/>
    <property type="molecule type" value="Genomic_DNA"/>
</dbReference>
<dbReference type="GO" id="GO:0016787">
    <property type="term" value="F:hydrolase activity"/>
    <property type="evidence" value="ECO:0007669"/>
    <property type="project" value="UniProtKB-KW"/>
</dbReference>
<keyword evidence="2 4" id="KW-0378">Hydrolase</keyword>
<comment type="similarity">
    <text evidence="1">Belongs to the AB hydrolase superfamily. AB hydrolase 2 family.</text>
</comment>